<dbReference type="GO" id="GO:0003723">
    <property type="term" value="F:RNA binding"/>
    <property type="evidence" value="ECO:0007669"/>
    <property type="project" value="UniProtKB-UniRule"/>
</dbReference>
<dbReference type="OrthoDB" id="4207594at2759"/>
<comment type="caution">
    <text evidence="4">The sequence shown here is derived from an EMBL/GenBank/DDBJ whole genome shotgun (WGS) entry which is preliminary data.</text>
</comment>
<dbReference type="InterPro" id="IPR000504">
    <property type="entry name" value="RRM_dom"/>
</dbReference>
<proteinExistence type="predicted"/>
<gene>
    <name evidence="4" type="ORF">TrRE_jg8831</name>
</gene>
<accession>A0A9W7L402</accession>
<dbReference type="Pfam" id="PF00076">
    <property type="entry name" value="RRM_1"/>
    <property type="match status" value="1"/>
</dbReference>
<protein>
    <recommendedName>
        <fullName evidence="3">RRM domain-containing protein</fullName>
    </recommendedName>
</protein>
<organism evidence="4 5">
    <name type="scientific">Triparma retinervis</name>
    <dbReference type="NCBI Taxonomy" id="2557542"/>
    <lineage>
        <taxon>Eukaryota</taxon>
        <taxon>Sar</taxon>
        <taxon>Stramenopiles</taxon>
        <taxon>Ochrophyta</taxon>
        <taxon>Bolidophyceae</taxon>
        <taxon>Parmales</taxon>
        <taxon>Triparmaceae</taxon>
        <taxon>Triparma</taxon>
    </lineage>
</organism>
<reference evidence="4" key="1">
    <citation type="submission" date="2022-07" db="EMBL/GenBank/DDBJ databases">
        <title>Genome analysis of Parmales, a sister group of diatoms, reveals the evolutionary specialization of diatoms from phago-mixotrophs to photoautotrophs.</title>
        <authorList>
            <person name="Ban H."/>
            <person name="Sato S."/>
            <person name="Yoshikawa S."/>
            <person name="Kazumasa Y."/>
            <person name="Nakamura Y."/>
            <person name="Ichinomiya M."/>
            <person name="Saitoh K."/>
            <person name="Sato N."/>
            <person name="Blanc-Mathieu R."/>
            <person name="Endo H."/>
            <person name="Kuwata A."/>
            <person name="Ogata H."/>
        </authorList>
    </citation>
    <scope>NUCLEOTIDE SEQUENCE</scope>
</reference>
<dbReference type="AlphaFoldDB" id="A0A9W7L402"/>
<keyword evidence="5" id="KW-1185">Reference proteome</keyword>
<evidence type="ECO:0000259" key="3">
    <source>
        <dbReference type="PROSITE" id="PS50102"/>
    </source>
</evidence>
<sequence length="65" mass="7073">VPSLLEPLNTLFVGRLSYDVTSKDLLRMFGSVGQVKDVKVVVRHGSKTAPRRKAREGRSEGSSCG</sequence>
<dbReference type="EMBL" id="BRXZ01007637">
    <property type="protein sequence ID" value="GMI30576.1"/>
    <property type="molecule type" value="Genomic_DNA"/>
</dbReference>
<evidence type="ECO:0000313" key="5">
    <source>
        <dbReference type="Proteomes" id="UP001165082"/>
    </source>
</evidence>
<name>A0A9W7L402_9STRA</name>
<evidence type="ECO:0000256" key="1">
    <source>
        <dbReference type="PROSITE-ProRule" id="PRU00176"/>
    </source>
</evidence>
<feature type="compositionally biased region" description="Basic residues" evidence="2">
    <location>
        <begin position="44"/>
        <end position="55"/>
    </location>
</feature>
<feature type="non-terminal residue" evidence="4">
    <location>
        <position position="1"/>
    </location>
</feature>
<dbReference type="Gene3D" id="3.30.70.330">
    <property type="match status" value="1"/>
</dbReference>
<dbReference type="InterPro" id="IPR035979">
    <property type="entry name" value="RBD_domain_sf"/>
</dbReference>
<dbReference type="InterPro" id="IPR012677">
    <property type="entry name" value="Nucleotide-bd_a/b_plait_sf"/>
</dbReference>
<dbReference type="PROSITE" id="PS50102">
    <property type="entry name" value="RRM"/>
    <property type="match status" value="1"/>
</dbReference>
<dbReference type="Proteomes" id="UP001165082">
    <property type="component" value="Unassembled WGS sequence"/>
</dbReference>
<feature type="region of interest" description="Disordered" evidence="2">
    <location>
        <begin position="44"/>
        <end position="65"/>
    </location>
</feature>
<dbReference type="SUPFAM" id="SSF54928">
    <property type="entry name" value="RNA-binding domain, RBD"/>
    <property type="match status" value="1"/>
</dbReference>
<evidence type="ECO:0000313" key="4">
    <source>
        <dbReference type="EMBL" id="GMI30576.1"/>
    </source>
</evidence>
<evidence type="ECO:0000256" key="2">
    <source>
        <dbReference type="SAM" id="MobiDB-lite"/>
    </source>
</evidence>
<feature type="domain" description="RRM" evidence="3">
    <location>
        <begin position="9"/>
        <end position="61"/>
    </location>
</feature>
<keyword evidence="1" id="KW-0694">RNA-binding</keyword>